<keyword evidence="2" id="KW-1185">Reference proteome</keyword>
<reference evidence="1 2" key="1">
    <citation type="submission" date="2019-07" db="EMBL/GenBank/DDBJ databases">
        <title>Whole genome shotgun sequence of Deinococcus cellulosilyticus NBRC 106333.</title>
        <authorList>
            <person name="Hosoyama A."/>
            <person name="Uohara A."/>
            <person name="Ohji S."/>
            <person name="Ichikawa N."/>
        </authorList>
    </citation>
    <scope>NUCLEOTIDE SEQUENCE [LARGE SCALE GENOMIC DNA]</scope>
    <source>
        <strain evidence="1 2">NBRC 106333</strain>
    </source>
</reference>
<protein>
    <submittedName>
        <fullName evidence="1">Uncharacterized protein</fullName>
    </submittedName>
</protein>
<dbReference type="AlphaFoldDB" id="A0A511MX68"/>
<name>A0A511MX68_DEIC1</name>
<evidence type="ECO:0000313" key="1">
    <source>
        <dbReference type="EMBL" id="GEM45173.1"/>
    </source>
</evidence>
<accession>A0A511MX68</accession>
<sequence length="198" mass="21086">MQLNLTRGEDNVIGTLVRPGLQCAANLKVLTQQSDQLIARQDRLYGGGNCVSDQLVVIRRTAGQMSVNFGTGDTDLPLTSNAAAGSSLLKPGVYSAVAVQRNPAASYALQLVVSQTAQGAVVSALYPDQGCASRLQFQRNEGNVARFTEQVQHGTCLNGGTVRLDIQAGTGNLRYQWSKNEVPATVEAFLRPGALPRK</sequence>
<dbReference type="Proteomes" id="UP000321306">
    <property type="component" value="Unassembled WGS sequence"/>
</dbReference>
<proteinExistence type="predicted"/>
<comment type="caution">
    <text evidence="1">The sequence shown here is derived from an EMBL/GenBank/DDBJ whole genome shotgun (WGS) entry which is preliminary data.</text>
</comment>
<organism evidence="1 2">
    <name type="scientific">Deinococcus cellulosilyticus (strain DSM 18568 / NBRC 106333 / KACC 11606 / 5516J-15)</name>
    <dbReference type="NCBI Taxonomy" id="1223518"/>
    <lineage>
        <taxon>Bacteria</taxon>
        <taxon>Thermotogati</taxon>
        <taxon>Deinococcota</taxon>
        <taxon>Deinococci</taxon>
        <taxon>Deinococcales</taxon>
        <taxon>Deinococcaceae</taxon>
        <taxon>Deinococcus</taxon>
    </lineage>
</organism>
<dbReference type="EMBL" id="BJXB01000003">
    <property type="protein sequence ID" value="GEM45173.1"/>
    <property type="molecule type" value="Genomic_DNA"/>
</dbReference>
<evidence type="ECO:0000313" key="2">
    <source>
        <dbReference type="Proteomes" id="UP000321306"/>
    </source>
</evidence>
<gene>
    <name evidence="1" type="ORF">DC3_08080</name>
</gene>